<dbReference type="EC" id="1.1.1.133" evidence="2"/>
<dbReference type="PANTHER" id="PTHR10491">
    <property type="entry name" value="DTDP-4-DEHYDRORHAMNOSE REDUCTASE"/>
    <property type="match status" value="1"/>
</dbReference>
<dbReference type="SUPFAM" id="SSF51735">
    <property type="entry name" value="NAD(P)-binding Rossmann-fold domains"/>
    <property type="match status" value="1"/>
</dbReference>
<organism evidence="4 5">
    <name type="scientific">Paenibacillus lactis 154</name>
    <dbReference type="NCBI Taxonomy" id="743719"/>
    <lineage>
        <taxon>Bacteria</taxon>
        <taxon>Bacillati</taxon>
        <taxon>Bacillota</taxon>
        <taxon>Bacilli</taxon>
        <taxon>Bacillales</taxon>
        <taxon>Paenibacillaceae</taxon>
        <taxon>Paenibacillus</taxon>
    </lineage>
</organism>
<proteinExistence type="inferred from homology"/>
<sequence length="294" mass="33345">MKVLVTGAQGQLGQDVIHVFRQNGHDVVPCGRQVLDVTDLDQCRQVIASNRPDCVIHCAAYTAVDAAETDIDNAYLVNAIGTRNVTRSAEEVGAKLVYISTDYVFSGTSDRAYHEYDRTDPRTVYGQSKLAGEQMVRDFSTRWFIVRTSWVFGLWGSNFVKTMLRLGQEKPLLQVVNDQKGSPTYTVDLARFLLELSATDKYGIYHASNFGSCTWFEFTKAIFEEAEEQLGIKIKSSLEPCTTEQFPRPAPRPANSVLDHLSIRLNQLEDLPHWRDGLKKFMLDMRQHPELYLK</sequence>
<comment type="pathway">
    <text evidence="2">Carbohydrate biosynthesis; dTDP-L-rhamnose biosynthesis.</text>
</comment>
<comment type="similarity">
    <text evidence="1 2">Belongs to the dTDP-4-dehydrorhamnose reductase family.</text>
</comment>
<evidence type="ECO:0000313" key="5">
    <source>
        <dbReference type="Proteomes" id="UP000003891"/>
    </source>
</evidence>
<protein>
    <recommendedName>
        <fullName evidence="2">dTDP-4-dehydrorhamnose reductase</fullName>
        <ecNumber evidence="2">1.1.1.133</ecNumber>
    </recommendedName>
</protein>
<dbReference type="InterPro" id="IPR005913">
    <property type="entry name" value="dTDP_dehydrorham_reduct"/>
</dbReference>
<dbReference type="GO" id="GO:0008831">
    <property type="term" value="F:dTDP-4-dehydrorhamnose reductase activity"/>
    <property type="evidence" value="ECO:0007669"/>
    <property type="project" value="UniProtKB-EC"/>
</dbReference>
<keyword evidence="2 4" id="KW-0560">Oxidoreductase</keyword>
<dbReference type="AlphaFoldDB" id="G4HM59"/>
<dbReference type="Pfam" id="PF04321">
    <property type="entry name" value="RmlD_sub_bind"/>
    <property type="match status" value="1"/>
</dbReference>
<dbReference type="FunFam" id="3.40.50.720:FF:000159">
    <property type="entry name" value="dTDP-4-dehydrorhamnose reductase"/>
    <property type="match status" value="1"/>
</dbReference>
<dbReference type="Gene3D" id="3.40.50.720">
    <property type="entry name" value="NAD(P)-binding Rossmann-like Domain"/>
    <property type="match status" value="1"/>
</dbReference>
<feature type="domain" description="RmlD-like substrate binding" evidence="3">
    <location>
        <begin position="1"/>
        <end position="285"/>
    </location>
</feature>
<dbReference type="PATRIC" id="fig|743719.3.peg.5161"/>
<dbReference type="STRING" id="743719.PaelaDRAFT_5070"/>
<accession>G4HM59</accession>
<dbReference type="InterPro" id="IPR036291">
    <property type="entry name" value="NAD(P)-bd_dom_sf"/>
</dbReference>
<dbReference type="PANTHER" id="PTHR10491:SF4">
    <property type="entry name" value="METHIONINE ADENOSYLTRANSFERASE 2 SUBUNIT BETA"/>
    <property type="match status" value="1"/>
</dbReference>
<dbReference type="Proteomes" id="UP000003891">
    <property type="component" value="Unassembled WGS sequence"/>
</dbReference>
<comment type="function">
    <text evidence="2">Catalyzes the reduction of dTDP-6-deoxy-L-lyxo-4-hexulose to yield dTDP-L-rhamnose.</text>
</comment>
<keyword evidence="2" id="KW-0521">NADP</keyword>
<dbReference type="OrthoDB" id="9803892at2"/>
<dbReference type="EMBL" id="AGIP01000016">
    <property type="protein sequence ID" value="EHB54611.1"/>
    <property type="molecule type" value="Genomic_DNA"/>
</dbReference>
<dbReference type="GO" id="GO:0005829">
    <property type="term" value="C:cytosol"/>
    <property type="evidence" value="ECO:0007669"/>
    <property type="project" value="TreeGrafter"/>
</dbReference>
<dbReference type="InterPro" id="IPR029903">
    <property type="entry name" value="RmlD-like-bd"/>
</dbReference>
<dbReference type="UniPathway" id="UPA00124"/>
<evidence type="ECO:0000259" key="3">
    <source>
        <dbReference type="Pfam" id="PF04321"/>
    </source>
</evidence>
<evidence type="ECO:0000256" key="2">
    <source>
        <dbReference type="RuleBase" id="RU364082"/>
    </source>
</evidence>
<dbReference type="CDD" id="cd05254">
    <property type="entry name" value="dTDP_HR_like_SDR_e"/>
    <property type="match status" value="1"/>
</dbReference>
<name>G4HM59_9BACL</name>
<evidence type="ECO:0000256" key="1">
    <source>
        <dbReference type="ARBA" id="ARBA00010944"/>
    </source>
</evidence>
<reference evidence="4 5" key="1">
    <citation type="submission" date="2011-09" db="EMBL/GenBank/DDBJ databases">
        <title>The draft genome of Paenibacillus lactis 154.</title>
        <authorList>
            <consortium name="US DOE Joint Genome Institute (JGI-PGF)"/>
            <person name="Lucas S."/>
            <person name="Han J."/>
            <person name="Lapidus A."/>
            <person name="Cheng J.-F."/>
            <person name="Goodwin L."/>
            <person name="Pitluck S."/>
            <person name="Peters L."/>
            <person name="Land M.L."/>
            <person name="Hauser L."/>
            <person name="Siebers A."/>
            <person name="Thelen M."/>
            <person name="Hugenholtz P."/>
            <person name="Allgaier M."/>
            <person name="Woyke T.J."/>
        </authorList>
    </citation>
    <scope>NUCLEOTIDE SEQUENCE [LARGE SCALE GENOMIC DNA]</scope>
    <source>
        <strain evidence="4 5">154</strain>
    </source>
</reference>
<dbReference type="GO" id="GO:0019305">
    <property type="term" value="P:dTDP-rhamnose biosynthetic process"/>
    <property type="evidence" value="ECO:0007669"/>
    <property type="project" value="UniProtKB-UniPathway"/>
</dbReference>
<dbReference type="eggNOG" id="COG1091">
    <property type="taxonomic scope" value="Bacteria"/>
</dbReference>
<gene>
    <name evidence="4" type="ORF">PaelaDRAFT_5070</name>
</gene>
<dbReference type="NCBIfam" id="TIGR01214">
    <property type="entry name" value="rmlD"/>
    <property type="match status" value="1"/>
</dbReference>
<dbReference type="RefSeq" id="WP_007132229.1">
    <property type="nucleotide sequence ID" value="NZ_AGIP01000016.1"/>
</dbReference>
<evidence type="ECO:0000313" key="4">
    <source>
        <dbReference type="EMBL" id="EHB54611.1"/>
    </source>
</evidence>
<dbReference type="Gene3D" id="3.90.25.10">
    <property type="entry name" value="UDP-galactose 4-epimerase, domain 1"/>
    <property type="match status" value="1"/>
</dbReference>